<evidence type="ECO:0000313" key="3">
    <source>
        <dbReference type="Proteomes" id="UP000237438"/>
    </source>
</evidence>
<dbReference type="Proteomes" id="UP000237438">
    <property type="component" value="Unassembled WGS sequence"/>
</dbReference>
<proteinExistence type="predicted"/>
<reference evidence="2 3" key="1">
    <citation type="submission" date="2017-10" db="EMBL/GenBank/DDBJ databases">
        <title>Development of genomic resources for the powdery mildew, Erysiphe pulchra.</title>
        <authorList>
            <person name="Wadl P.A."/>
            <person name="Mack B.M."/>
            <person name="Moore G."/>
            <person name="Beltz S.B."/>
        </authorList>
    </citation>
    <scope>NUCLEOTIDE SEQUENCE [LARGE SCALE GENOMIC DNA]</scope>
    <source>
        <strain evidence="2">Cflorida</strain>
    </source>
</reference>
<dbReference type="OrthoDB" id="3433981at2759"/>
<dbReference type="EMBL" id="PEDP01000722">
    <property type="protein sequence ID" value="POS85119.1"/>
    <property type="molecule type" value="Genomic_DNA"/>
</dbReference>
<feature type="compositionally biased region" description="Polar residues" evidence="1">
    <location>
        <begin position="15"/>
        <end position="27"/>
    </location>
</feature>
<dbReference type="AlphaFoldDB" id="A0A2S4PSV8"/>
<sequence>MPMNECLMQDISHDGSSITETHNQPGNHEQKGSWTPERSAFNSFSPKKVQTLDLRLAQVDAFRNAKQKLQDTLHLIQEKFTPPNSECNSGHPDYRNCDAKNRKIIDAYKDYFLSSDPNSWYTNILGYETEMQARFRDIKTPTKQDLKDLYFIFHTKLREYIFTVINDLKLDGDIELSNIISNNIPKDIPLEILVQKAYDTLLSLLPNSNAKQLILSLQNTKTAGERAPLYIQYYCPIAEDDTPQQRNFKTKYARMFENRLNHDEVLTAMQKEAQDLYSQRVSALHTELGELQLAQSAHLKKKVRKAENFQQVRDRKSNQMSICCSLVHCRAEIDLTKENIECALCEWLERKGSGKGRFFYCSSEHAEEDFVR</sequence>
<feature type="region of interest" description="Disordered" evidence="1">
    <location>
        <begin position="15"/>
        <end position="39"/>
    </location>
</feature>
<evidence type="ECO:0000256" key="1">
    <source>
        <dbReference type="SAM" id="MobiDB-lite"/>
    </source>
</evidence>
<name>A0A2S4PSV8_9PEZI</name>
<keyword evidence="3" id="KW-1185">Reference proteome</keyword>
<comment type="caution">
    <text evidence="2">The sequence shown here is derived from an EMBL/GenBank/DDBJ whole genome shotgun (WGS) entry which is preliminary data.</text>
</comment>
<accession>A0A2S4PSV8</accession>
<protein>
    <submittedName>
        <fullName evidence="2">Uncharacterized protein</fullName>
    </submittedName>
</protein>
<organism evidence="2 3">
    <name type="scientific">Erysiphe pulchra</name>
    <dbReference type="NCBI Taxonomy" id="225359"/>
    <lineage>
        <taxon>Eukaryota</taxon>
        <taxon>Fungi</taxon>
        <taxon>Dikarya</taxon>
        <taxon>Ascomycota</taxon>
        <taxon>Pezizomycotina</taxon>
        <taxon>Leotiomycetes</taxon>
        <taxon>Erysiphales</taxon>
        <taxon>Erysiphaceae</taxon>
        <taxon>Erysiphe</taxon>
    </lineage>
</organism>
<evidence type="ECO:0000313" key="2">
    <source>
        <dbReference type="EMBL" id="POS85119.1"/>
    </source>
</evidence>
<gene>
    <name evidence="2" type="ORF">EPUL_001824</name>
</gene>